<keyword evidence="6" id="KW-1185">Reference proteome</keyword>
<evidence type="ECO:0000313" key="6">
    <source>
        <dbReference type="Proteomes" id="UP000007523"/>
    </source>
</evidence>
<evidence type="ECO:0000313" key="5">
    <source>
        <dbReference type="EMBL" id="AFC31135.1"/>
    </source>
</evidence>
<protein>
    <submittedName>
        <fullName evidence="5">Short-chain dehydrogenase/reductase SDR</fullName>
    </submittedName>
</protein>
<proteinExistence type="inferred from homology"/>
<dbReference type="InterPro" id="IPR002347">
    <property type="entry name" value="SDR_fam"/>
</dbReference>
<reference evidence="5 6" key="1">
    <citation type="journal article" date="2012" name="J. Bacteriol.">
        <title>Complete Genome Sequence of Paenibacillus mucilaginosus 3016, a Bacterium Functional as Microbial Fertilizer.</title>
        <authorList>
            <person name="Ma M."/>
            <person name="Wang Z."/>
            <person name="Li L."/>
            <person name="Jiang X."/>
            <person name="Guan D."/>
            <person name="Cao F."/>
            <person name="Chen H."/>
            <person name="Wang X."/>
            <person name="Shen D."/>
            <person name="Du B."/>
            <person name="Li J."/>
        </authorList>
    </citation>
    <scope>NUCLEOTIDE SEQUENCE [LARGE SCALE GENOMIC DNA]</scope>
    <source>
        <strain evidence="5 6">3016</strain>
    </source>
</reference>
<evidence type="ECO:0000256" key="3">
    <source>
        <dbReference type="ARBA" id="ARBA00023002"/>
    </source>
</evidence>
<dbReference type="RefSeq" id="WP_014370915.1">
    <property type="nucleotide sequence ID" value="NC_016935.1"/>
</dbReference>
<dbReference type="STRING" id="1116391.PM3016_4367"/>
<dbReference type="Pfam" id="PF00106">
    <property type="entry name" value="adh_short"/>
    <property type="match status" value="1"/>
</dbReference>
<dbReference type="Gene3D" id="3.40.50.720">
    <property type="entry name" value="NAD(P)-binding Rossmann-like Domain"/>
    <property type="match status" value="1"/>
</dbReference>
<keyword evidence="2" id="KW-0521">NADP</keyword>
<evidence type="ECO:0000256" key="1">
    <source>
        <dbReference type="ARBA" id="ARBA00006484"/>
    </source>
</evidence>
<sequence length="243" mass="26320">MRDDQNAVALVTGGNRGIGRALCKQLAEAGMLVLLAGRDAAGGEEAARSMKNLKGRVDFLTMDVTDPESIRAAEEVVRRQYGRLDVLVNNAALYLDEGKRLTEIDPSLLELILKTNTLGPYHVIRAFLPLMQARQYGRIVNISSGYGEAAAMDHPGTGAYKLSKLALNALTRLIASEITPDIKINAVCPGWVRTGDGRACGSTQRRGSRRFDHLADSAGRGWPKRRLLPGWSAYCLVAATSIT</sequence>
<dbReference type="HOGENOM" id="CLU_010194_9_0_9"/>
<dbReference type="GO" id="GO:0016491">
    <property type="term" value="F:oxidoreductase activity"/>
    <property type="evidence" value="ECO:0007669"/>
    <property type="project" value="UniProtKB-KW"/>
</dbReference>
<dbReference type="EMBL" id="CP003235">
    <property type="protein sequence ID" value="AFC31135.1"/>
    <property type="molecule type" value="Genomic_DNA"/>
</dbReference>
<name>H6NP61_9BACL</name>
<gene>
    <name evidence="5" type="ORF">PM3016_4367</name>
</gene>
<dbReference type="InterPro" id="IPR036291">
    <property type="entry name" value="NAD(P)-bd_dom_sf"/>
</dbReference>
<dbReference type="Proteomes" id="UP000007523">
    <property type="component" value="Chromosome"/>
</dbReference>
<dbReference type="KEGG" id="pmq:PM3016_4367"/>
<dbReference type="PRINTS" id="PR00081">
    <property type="entry name" value="GDHRDH"/>
</dbReference>
<evidence type="ECO:0000256" key="4">
    <source>
        <dbReference type="RuleBase" id="RU000363"/>
    </source>
</evidence>
<keyword evidence="3" id="KW-0560">Oxidoreductase</keyword>
<organism evidence="5 6">
    <name type="scientific">Paenibacillus mucilaginosus 3016</name>
    <dbReference type="NCBI Taxonomy" id="1116391"/>
    <lineage>
        <taxon>Bacteria</taxon>
        <taxon>Bacillati</taxon>
        <taxon>Bacillota</taxon>
        <taxon>Bacilli</taxon>
        <taxon>Bacillales</taxon>
        <taxon>Paenibacillaceae</taxon>
        <taxon>Paenibacillus</taxon>
    </lineage>
</organism>
<dbReference type="PANTHER" id="PTHR43490:SF99">
    <property type="entry name" value="SHORT-CHAIN DEHYDROGENASE_REDUCTASE"/>
    <property type="match status" value="1"/>
</dbReference>
<dbReference type="PRINTS" id="PR00080">
    <property type="entry name" value="SDRFAMILY"/>
</dbReference>
<dbReference type="PANTHER" id="PTHR43490">
    <property type="entry name" value="(+)-NEOMENTHOL DEHYDROGENASE"/>
    <property type="match status" value="1"/>
</dbReference>
<dbReference type="SUPFAM" id="SSF51735">
    <property type="entry name" value="NAD(P)-binding Rossmann-fold domains"/>
    <property type="match status" value="1"/>
</dbReference>
<comment type="similarity">
    <text evidence="1 4">Belongs to the short-chain dehydrogenases/reductases (SDR) family.</text>
</comment>
<accession>H6NP61</accession>
<evidence type="ECO:0000256" key="2">
    <source>
        <dbReference type="ARBA" id="ARBA00022857"/>
    </source>
</evidence>
<dbReference type="AlphaFoldDB" id="H6NP61"/>
<dbReference type="GO" id="GO:0016020">
    <property type="term" value="C:membrane"/>
    <property type="evidence" value="ECO:0007669"/>
    <property type="project" value="TreeGrafter"/>
</dbReference>